<dbReference type="InterPro" id="IPR006311">
    <property type="entry name" value="TAT_signal"/>
</dbReference>
<dbReference type="STRING" id="630515.SAMN04489812_2796"/>
<dbReference type="EMBL" id="LT629772">
    <property type="protein sequence ID" value="SDS72059.1"/>
    <property type="molecule type" value="Genomic_DNA"/>
</dbReference>
<dbReference type="PANTHER" id="PTHR43649:SF12">
    <property type="entry name" value="DIACETYLCHITOBIOSE BINDING PROTEIN DASA"/>
    <property type="match status" value="1"/>
</dbReference>
<proteinExistence type="predicted"/>
<accession>A0A1H1UJP5</accession>
<evidence type="ECO:0000313" key="3">
    <source>
        <dbReference type="Proteomes" id="UP000199103"/>
    </source>
</evidence>
<dbReference type="Gene3D" id="3.40.190.10">
    <property type="entry name" value="Periplasmic binding protein-like II"/>
    <property type="match status" value="1"/>
</dbReference>
<feature type="signal peptide" evidence="1">
    <location>
        <begin position="1"/>
        <end position="29"/>
    </location>
</feature>
<protein>
    <submittedName>
        <fullName evidence="2">Carbohydrate ABC transporter substrate-binding protein, CUT1 family</fullName>
    </submittedName>
</protein>
<dbReference type="PANTHER" id="PTHR43649">
    <property type="entry name" value="ARABINOSE-BINDING PROTEIN-RELATED"/>
    <property type="match status" value="1"/>
</dbReference>
<organism evidence="2 3">
    <name type="scientific">Microlunatus soli</name>
    <dbReference type="NCBI Taxonomy" id="630515"/>
    <lineage>
        <taxon>Bacteria</taxon>
        <taxon>Bacillati</taxon>
        <taxon>Actinomycetota</taxon>
        <taxon>Actinomycetes</taxon>
        <taxon>Propionibacteriales</taxon>
        <taxon>Propionibacteriaceae</taxon>
        <taxon>Microlunatus</taxon>
    </lineage>
</organism>
<dbReference type="PROSITE" id="PS51318">
    <property type="entry name" value="TAT"/>
    <property type="match status" value="1"/>
</dbReference>
<dbReference type="Proteomes" id="UP000199103">
    <property type="component" value="Chromosome I"/>
</dbReference>
<dbReference type="InterPro" id="IPR006059">
    <property type="entry name" value="SBP"/>
</dbReference>
<keyword evidence="1" id="KW-0732">Signal</keyword>
<dbReference type="AlphaFoldDB" id="A0A1H1UJP5"/>
<dbReference type="OrthoDB" id="9780991at2"/>
<dbReference type="InterPro" id="IPR050490">
    <property type="entry name" value="Bact_solute-bd_prot1"/>
</dbReference>
<feature type="chain" id="PRO_5009262342" evidence="1">
    <location>
        <begin position="30"/>
        <end position="514"/>
    </location>
</feature>
<evidence type="ECO:0000313" key="2">
    <source>
        <dbReference type="EMBL" id="SDS72059.1"/>
    </source>
</evidence>
<keyword evidence="3" id="KW-1185">Reference proteome</keyword>
<dbReference type="RefSeq" id="WP_091525695.1">
    <property type="nucleotide sequence ID" value="NZ_LT629772.1"/>
</dbReference>
<evidence type="ECO:0000256" key="1">
    <source>
        <dbReference type="SAM" id="SignalP"/>
    </source>
</evidence>
<sequence>MSTPVRRPRFSRRHALQLAGAAGLTAAAAACTDTSDVSSDGPTARSSVGDFAIPDWSDAPKSASLRWVDSGDQKALYFKAFFDAFGKKFSGIDVDYKGTNWNTIQQSITLGLRNGTAPDVFQLPSTISTPVAVKEGWLRPLDDVVPGWPQIKDRLPTGLIANGVNVFDGKTYSLPITKPALGTIVLINADLAAQADVDTGQDFTLDSFGSAVRAATKKGAGKYYGLVDYLAQPNGMNAACSMIARLSGMVGGVDNNPEGSINYRTGELTYTDPILADVIDWYLGLQKDGCFLPGSVSLDAPGARERFPQGQSAFIFQGPWNIGLWGKEFPDLKLDVALAPVQEAGKVSPFNLLPGGGNNYCVAASSKSAEVAGKAFEYIFSDDGQTHWAYYAGSGDPAVFPTPSLKPKPLDAKVNGWMKQYGLLGPSPTVRNPDMIKVSQALVAPQPALHDVCTALFTGKATNIKKELKALQDRADKAIDTAIATAKKSGAKVSRDDYVFSDWDPTKPYVGLYK</sequence>
<reference evidence="2 3" key="1">
    <citation type="submission" date="2016-10" db="EMBL/GenBank/DDBJ databases">
        <authorList>
            <person name="de Groot N.N."/>
        </authorList>
    </citation>
    <scope>NUCLEOTIDE SEQUENCE [LARGE SCALE GENOMIC DNA]</scope>
    <source>
        <strain evidence="2 3">DSM 21800</strain>
    </source>
</reference>
<gene>
    <name evidence="2" type="ORF">SAMN04489812_2796</name>
</gene>
<dbReference type="PROSITE" id="PS51257">
    <property type="entry name" value="PROKAR_LIPOPROTEIN"/>
    <property type="match status" value="1"/>
</dbReference>
<name>A0A1H1UJP5_9ACTN</name>
<dbReference type="Pfam" id="PF01547">
    <property type="entry name" value="SBP_bac_1"/>
    <property type="match status" value="1"/>
</dbReference>
<dbReference type="SUPFAM" id="SSF53850">
    <property type="entry name" value="Periplasmic binding protein-like II"/>
    <property type="match status" value="1"/>
</dbReference>